<organism evidence="8 9">
    <name type="scientific">Trichomonas vaginalis (strain ATCC PRA-98 / G3)</name>
    <dbReference type="NCBI Taxonomy" id="412133"/>
    <lineage>
        <taxon>Eukaryota</taxon>
        <taxon>Metamonada</taxon>
        <taxon>Parabasalia</taxon>
        <taxon>Trichomonadida</taxon>
        <taxon>Trichomonadidae</taxon>
        <taxon>Trichomonas</taxon>
    </lineage>
</organism>
<proteinExistence type="predicted"/>
<dbReference type="PANTHER" id="PTHR21502">
    <property type="entry name" value="ZINC FINGER PROTEIN DZIP1"/>
    <property type="match status" value="1"/>
</dbReference>
<evidence type="ECO:0000256" key="5">
    <source>
        <dbReference type="SAM" id="Coils"/>
    </source>
</evidence>
<reference evidence="8" key="1">
    <citation type="submission" date="2006-10" db="EMBL/GenBank/DDBJ databases">
        <authorList>
            <person name="Amadeo P."/>
            <person name="Zhao Q."/>
            <person name="Wortman J."/>
            <person name="Fraser-Liggett C."/>
            <person name="Carlton J."/>
        </authorList>
    </citation>
    <scope>NUCLEOTIDE SEQUENCE</scope>
    <source>
        <strain evidence="8">G3</strain>
    </source>
</reference>
<reference evidence="8" key="2">
    <citation type="journal article" date="2007" name="Science">
        <title>Draft genome sequence of the sexually transmitted pathogen Trichomonas vaginalis.</title>
        <authorList>
            <person name="Carlton J.M."/>
            <person name="Hirt R.P."/>
            <person name="Silva J.C."/>
            <person name="Delcher A.L."/>
            <person name="Schatz M."/>
            <person name="Zhao Q."/>
            <person name="Wortman J.R."/>
            <person name="Bidwell S.L."/>
            <person name="Alsmark U.C.M."/>
            <person name="Besteiro S."/>
            <person name="Sicheritz-Ponten T."/>
            <person name="Noel C.J."/>
            <person name="Dacks J.B."/>
            <person name="Foster P.G."/>
            <person name="Simillion C."/>
            <person name="Van de Peer Y."/>
            <person name="Miranda-Saavedra D."/>
            <person name="Barton G.J."/>
            <person name="Westrop G.D."/>
            <person name="Mueller S."/>
            <person name="Dessi D."/>
            <person name="Fiori P.L."/>
            <person name="Ren Q."/>
            <person name="Paulsen I."/>
            <person name="Zhang H."/>
            <person name="Bastida-Corcuera F.D."/>
            <person name="Simoes-Barbosa A."/>
            <person name="Brown M.T."/>
            <person name="Hayes R.D."/>
            <person name="Mukherjee M."/>
            <person name="Okumura C.Y."/>
            <person name="Schneider R."/>
            <person name="Smith A.J."/>
            <person name="Vanacova S."/>
            <person name="Villalvazo M."/>
            <person name="Haas B.J."/>
            <person name="Pertea M."/>
            <person name="Feldblyum T.V."/>
            <person name="Utterback T.R."/>
            <person name="Shu C.L."/>
            <person name="Osoegawa K."/>
            <person name="de Jong P.J."/>
            <person name="Hrdy I."/>
            <person name="Horvathova L."/>
            <person name="Zubacova Z."/>
            <person name="Dolezal P."/>
            <person name="Malik S.B."/>
            <person name="Logsdon J.M. Jr."/>
            <person name="Henze K."/>
            <person name="Gupta A."/>
            <person name="Wang C.C."/>
            <person name="Dunne R.L."/>
            <person name="Upcroft J.A."/>
            <person name="Upcroft P."/>
            <person name="White O."/>
            <person name="Salzberg S.L."/>
            <person name="Tang P."/>
            <person name="Chiu C.-H."/>
            <person name="Lee Y.-S."/>
            <person name="Embley T.M."/>
            <person name="Coombs G.H."/>
            <person name="Mottram J.C."/>
            <person name="Tachezy J."/>
            <person name="Fraser-Liggett C.M."/>
            <person name="Johnson P.J."/>
        </authorList>
    </citation>
    <scope>NUCLEOTIDE SEQUENCE [LARGE SCALE GENOMIC DNA]</scope>
    <source>
        <strain evidence="8">G3</strain>
    </source>
</reference>
<feature type="compositionally biased region" description="Acidic residues" evidence="6">
    <location>
        <begin position="305"/>
        <end position="321"/>
    </location>
</feature>
<sequence>MKSSRRNSRSSNSQPGINWDFVDSFDVEELTSGADKNSQLKCFIKGFRKFQITNNYSEYRQELMPKFLRLCQLSCNALIEMQVANKEEIQTLKDQYNSLQTTYDKARLLINKIKNDVDRCPICRKMFKSAETLQNHIQEKHPQQLHHWNCLINNHEHISTNVEGITNRLSSISNSIPDKAEKNNVILPVDEDSIHLNVNDLDETEKPPSPEIRKIIKVEPDTPTRPPPRKKVRFYENSEIEEDSKIETIPNKNVQQMLEDDELESTSKEKVKKKIKKSKKTSPTKEEKPPEPIPIREPDSPPPEPVEEDSGVTFIGDEDDISFFKSRDSDDDVEEPKETPQIATKPEEDGLLQTTFPLFEKLEFFDNNPESSYLENGNKVDEASFVDEEPPLRF</sequence>
<feature type="coiled-coil region" evidence="5">
    <location>
        <begin position="89"/>
        <end position="116"/>
    </location>
</feature>
<evidence type="ECO:0000256" key="4">
    <source>
        <dbReference type="ARBA" id="ARBA00023054"/>
    </source>
</evidence>
<dbReference type="VEuPathDB" id="TrichDB:TVAG_459160"/>
<accession>A2E6C1</accession>
<feature type="domain" description="C2H2-type" evidence="7">
    <location>
        <begin position="120"/>
        <end position="141"/>
    </location>
</feature>
<dbReference type="SMR" id="A2E6C1"/>
<dbReference type="InParanoid" id="A2E6C1"/>
<evidence type="ECO:0000259" key="7">
    <source>
        <dbReference type="PROSITE" id="PS00028"/>
    </source>
</evidence>
<keyword evidence="1" id="KW-0479">Metal-binding</keyword>
<feature type="region of interest" description="Disordered" evidence="6">
    <location>
        <begin position="368"/>
        <end position="394"/>
    </location>
</feature>
<dbReference type="KEGG" id="tva:4769802"/>
<dbReference type="AlphaFoldDB" id="A2E6C1"/>
<dbReference type="GO" id="GO:0005737">
    <property type="term" value="C:cytoplasm"/>
    <property type="evidence" value="ECO:0000318"/>
    <property type="project" value="GO_Central"/>
</dbReference>
<evidence type="ECO:0000256" key="2">
    <source>
        <dbReference type="ARBA" id="ARBA00022771"/>
    </source>
</evidence>
<dbReference type="EMBL" id="DS113312">
    <property type="protein sequence ID" value="EAY11844.1"/>
    <property type="molecule type" value="Genomic_DNA"/>
</dbReference>
<evidence type="ECO:0000313" key="8">
    <source>
        <dbReference type="EMBL" id="EAY11844.1"/>
    </source>
</evidence>
<evidence type="ECO:0000256" key="1">
    <source>
        <dbReference type="ARBA" id="ARBA00022723"/>
    </source>
</evidence>
<dbReference type="GO" id="GO:0008270">
    <property type="term" value="F:zinc ion binding"/>
    <property type="evidence" value="ECO:0007669"/>
    <property type="project" value="UniProtKB-KW"/>
</dbReference>
<evidence type="ECO:0000256" key="3">
    <source>
        <dbReference type="ARBA" id="ARBA00022833"/>
    </source>
</evidence>
<dbReference type="InterPro" id="IPR013087">
    <property type="entry name" value="Znf_C2H2_type"/>
</dbReference>
<feature type="compositionally biased region" description="Acidic residues" evidence="6">
    <location>
        <begin position="384"/>
        <end position="394"/>
    </location>
</feature>
<gene>
    <name evidence="8" type="ORF">TVAG_459160</name>
</gene>
<dbReference type="PANTHER" id="PTHR21502:SF3">
    <property type="entry name" value="CILIUM ASSEMBLY PROTEIN DZIP1L"/>
    <property type="match status" value="1"/>
</dbReference>
<dbReference type="InterPro" id="IPR051241">
    <property type="entry name" value="DZIP_RILPL"/>
</dbReference>
<feature type="compositionally biased region" description="Basic residues" evidence="6">
    <location>
        <begin position="270"/>
        <end position="282"/>
    </location>
</feature>
<keyword evidence="4 5" id="KW-0175">Coiled coil</keyword>
<dbReference type="InterPro" id="IPR022755">
    <property type="entry name" value="Znf_C2H2_jaz"/>
</dbReference>
<dbReference type="Pfam" id="PF12171">
    <property type="entry name" value="zf-C2H2_jaz"/>
    <property type="match status" value="1"/>
</dbReference>
<dbReference type="RefSeq" id="XP_001324067.1">
    <property type="nucleotide sequence ID" value="XM_001324032.1"/>
</dbReference>
<name>A2E6C1_TRIV3</name>
<keyword evidence="9" id="KW-1185">Reference proteome</keyword>
<feature type="compositionally biased region" description="Basic and acidic residues" evidence="6">
    <location>
        <begin position="283"/>
        <end position="299"/>
    </location>
</feature>
<evidence type="ECO:0000313" key="9">
    <source>
        <dbReference type="Proteomes" id="UP000001542"/>
    </source>
</evidence>
<dbReference type="Proteomes" id="UP000001542">
    <property type="component" value="Unassembled WGS sequence"/>
</dbReference>
<keyword evidence="3" id="KW-0862">Zinc</keyword>
<dbReference type="Gene3D" id="3.30.160.60">
    <property type="entry name" value="Classic Zinc Finger"/>
    <property type="match status" value="1"/>
</dbReference>
<keyword evidence="2" id="KW-0863">Zinc-finger</keyword>
<feature type="region of interest" description="Disordered" evidence="6">
    <location>
        <begin position="216"/>
        <end position="347"/>
    </location>
</feature>
<dbReference type="PROSITE" id="PS00028">
    <property type="entry name" value="ZINC_FINGER_C2H2_1"/>
    <property type="match status" value="1"/>
</dbReference>
<dbReference type="VEuPathDB" id="TrichDB:TVAGG3_0394830"/>
<protein>
    <submittedName>
        <fullName evidence="8">Zinc finger, C2H2 type family protein</fullName>
    </submittedName>
</protein>
<evidence type="ECO:0000256" key="6">
    <source>
        <dbReference type="SAM" id="MobiDB-lite"/>
    </source>
</evidence>